<dbReference type="EMBL" id="CP101655">
    <property type="protein sequence ID" value="WDR38614.1"/>
    <property type="molecule type" value="Genomic_DNA"/>
</dbReference>
<evidence type="ECO:0000313" key="1">
    <source>
        <dbReference type="EMBL" id="WDR38614.1"/>
    </source>
</evidence>
<dbReference type="RefSeq" id="WP_215502230.1">
    <property type="nucleotide sequence ID" value="NZ_CP101655.1"/>
</dbReference>
<proteinExistence type="predicted"/>
<reference evidence="1 2" key="1">
    <citation type="submission" date="2022-07" db="EMBL/GenBank/DDBJ databases">
        <authorList>
            <person name="Abrouk D."/>
            <person name="Moenne-Loccoz Y."/>
            <person name="Todorovic I."/>
            <person name="Raicevic V."/>
            <person name="Jovicic-Petrovic J."/>
        </authorList>
    </citation>
    <scope>NUCLEOTIDE SEQUENCE [LARGE SCALE GENOMIC DNA]</scope>
    <source>
        <strain evidence="2">IT-P374</strain>
    </source>
</reference>
<protein>
    <submittedName>
        <fullName evidence="1">Uncharacterized protein</fullName>
    </submittedName>
</protein>
<accession>A0ABY7ZFW6</accession>
<evidence type="ECO:0000313" key="2">
    <source>
        <dbReference type="Proteomes" id="UP001222282"/>
    </source>
</evidence>
<keyword evidence="2" id="KW-1185">Reference proteome</keyword>
<dbReference type="Proteomes" id="UP001222282">
    <property type="component" value="Chromosome"/>
</dbReference>
<sequence length="65" mass="7107">MLVDDPSQAADQAEAVGVSFVIEDEIFGQRGLEERHRQQVLGQLAQGPGFQQRVRTAQAELVTGK</sequence>
<organism evidence="1 2">
    <name type="scientific">Pseudomonas serboccidentalis</name>
    <dbReference type="NCBI Taxonomy" id="2964670"/>
    <lineage>
        <taxon>Bacteria</taxon>
        <taxon>Pseudomonadati</taxon>
        <taxon>Pseudomonadota</taxon>
        <taxon>Gammaproteobacteria</taxon>
        <taxon>Pseudomonadales</taxon>
        <taxon>Pseudomonadaceae</taxon>
        <taxon>Pseudomonas</taxon>
    </lineage>
</organism>
<gene>
    <name evidence="1" type="ORF">NN484_12990</name>
</gene>
<name>A0ABY7ZFW6_9PSED</name>